<gene>
    <name evidence="1" type="ORF">AWB74_08562</name>
</gene>
<protein>
    <recommendedName>
        <fullName evidence="3">HicB family protein</fullName>
    </recommendedName>
</protein>
<sequence length="68" mass="7479">MSQSFEIKLERQSGGWVWAAFLSSPEDGTTFMVGQCSEAFATEEMARHDAERLLNDLYGGSMADGQEA</sequence>
<dbReference type="Proteomes" id="UP000055019">
    <property type="component" value="Unassembled WGS sequence"/>
</dbReference>
<dbReference type="AlphaFoldDB" id="A0A158L4W9"/>
<evidence type="ECO:0008006" key="3">
    <source>
        <dbReference type="Google" id="ProtNLM"/>
    </source>
</evidence>
<name>A0A158L4W9_9BURK</name>
<reference evidence="1" key="1">
    <citation type="submission" date="2016-01" db="EMBL/GenBank/DDBJ databases">
        <authorList>
            <person name="Peeters C."/>
        </authorList>
    </citation>
    <scope>NUCLEOTIDE SEQUENCE [LARGE SCALE GENOMIC DNA]</scope>
    <source>
        <strain evidence="1">LMG 29317</strain>
    </source>
</reference>
<dbReference type="OrthoDB" id="9135715at2"/>
<accession>A0A158L4W9</accession>
<keyword evidence="2" id="KW-1185">Reference proteome</keyword>
<dbReference type="RefSeq" id="WP_061152594.1">
    <property type="nucleotide sequence ID" value="NZ_FCOM02000131.1"/>
</dbReference>
<dbReference type="EMBL" id="FCOM02000131">
    <property type="protein sequence ID" value="SAL88437.1"/>
    <property type="molecule type" value="Genomic_DNA"/>
</dbReference>
<comment type="caution">
    <text evidence="1">The sequence shown here is derived from an EMBL/GenBank/DDBJ whole genome shotgun (WGS) entry which is preliminary data.</text>
</comment>
<evidence type="ECO:0000313" key="2">
    <source>
        <dbReference type="Proteomes" id="UP000055019"/>
    </source>
</evidence>
<organism evidence="1 2">
    <name type="scientific">Caballeronia arvi</name>
    <dbReference type="NCBI Taxonomy" id="1777135"/>
    <lineage>
        <taxon>Bacteria</taxon>
        <taxon>Pseudomonadati</taxon>
        <taxon>Pseudomonadota</taxon>
        <taxon>Betaproteobacteria</taxon>
        <taxon>Burkholderiales</taxon>
        <taxon>Burkholderiaceae</taxon>
        <taxon>Caballeronia</taxon>
    </lineage>
</organism>
<evidence type="ECO:0000313" key="1">
    <source>
        <dbReference type="EMBL" id="SAL88437.1"/>
    </source>
</evidence>
<proteinExistence type="predicted"/>